<protein>
    <submittedName>
        <fullName evidence="2">Uncharacterized protein</fullName>
    </submittedName>
</protein>
<dbReference type="STRING" id="1963.AQJ27_44570"/>
<reference evidence="3" key="1">
    <citation type="submission" date="2017-05" db="EMBL/GenBank/DDBJ databases">
        <title>Streptomyces olivochromogenes NBRC 3561 whole genome shotgun sequence.</title>
        <authorList>
            <person name="Dohra H."/>
            <person name="Kodani S."/>
        </authorList>
    </citation>
    <scope>NUCLEOTIDE SEQUENCE [LARGE SCALE GENOMIC DNA]</scope>
    <source>
        <strain evidence="3">NBRC 3561</strain>
    </source>
</reference>
<comment type="caution">
    <text evidence="2">The sequence shown here is derived from an EMBL/GenBank/DDBJ whole genome shotgun (WGS) entry which is preliminary data.</text>
</comment>
<organism evidence="2 3">
    <name type="scientific">Streptomyces olivochromogenes</name>
    <dbReference type="NCBI Taxonomy" id="1963"/>
    <lineage>
        <taxon>Bacteria</taxon>
        <taxon>Bacillati</taxon>
        <taxon>Actinomycetota</taxon>
        <taxon>Actinomycetes</taxon>
        <taxon>Kitasatosporales</taxon>
        <taxon>Streptomycetaceae</taxon>
        <taxon>Streptomyces</taxon>
    </lineage>
</organism>
<dbReference type="RefSeq" id="WP_067382759.1">
    <property type="nucleotide sequence ID" value="NZ_BDQI01000034.1"/>
</dbReference>
<keyword evidence="3" id="KW-1185">Reference proteome</keyword>
<name>A0A250VT19_STROL</name>
<feature type="compositionally biased region" description="Polar residues" evidence="1">
    <location>
        <begin position="125"/>
        <end position="134"/>
    </location>
</feature>
<dbReference type="AlphaFoldDB" id="A0A250VT19"/>
<dbReference type="Proteomes" id="UP000217446">
    <property type="component" value="Unassembled WGS sequence"/>
</dbReference>
<proteinExistence type="predicted"/>
<evidence type="ECO:0000256" key="1">
    <source>
        <dbReference type="SAM" id="MobiDB-lite"/>
    </source>
</evidence>
<feature type="region of interest" description="Disordered" evidence="1">
    <location>
        <begin position="89"/>
        <end position="134"/>
    </location>
</feature>
<evidence type="ECO:0000313" key="3">
    <source>
        <dbReference type="Proteomes" id="UP000217446"/>
    </source>
</evidence>
<sequence>MTPDSVDALYDEARHETPFSNGTEADGWFYANCETCWHDREQRSEETAGPGCPLIMVAYLGRTPIQWMEGPRSVEGYISIPNQYRCIEYRHEDDGPADPQPIPDPPGQLTLVPREDYQGHRMLTTAPQETAVTK</sequence>
<gene>
    <name evidence="2" type="ORF">SO3561_08814</name>
</gene>
<accession>A0A250VT19</accession>
<dbReference type="EMBL" id="BDQI01000034">
    <property type="protein sequence ID" value="GAX57244.1"/>
    <property type="molecule type" value="Genomic_DNA"/>
</dbReference>
<evidence type="ECO:0000313" key="2">
    <source>
        <dbReference type="EMBL" id="GAX57244.1"/>
    </source>
</evidence>